<evidence type="ECO:0000259" key="7">
    <source>
        <dbReference type="PROSITE" id="PS51123"/>
    </source>
</evidence>
<dbReference type="RefSeq" id="WP_184039723.1">
    <property type="nucleotide sequence ID" value="NZ_JACHHY010000015.1"/>
</dbReference>
<dbReference type="GO" id="GO:0015288">
    <property type="term" value="F:porin activity"/>
    <property type="evidence" value="ECO:0007669"/>
    <property type="project" value="InterPro"/>
</dbReference>
<dbReference type="InterPro" id="IPR006665">
    <property type="entry name" value="OmpA-like"/>
</dbReference>
<evidence type="ECO:0000256" key="2">
    <source>
        <dbReference type="ARBA" id="ARBA00023136"/>
    </source>
</evidence>
<dbReference type="AlphaFoldDB" id="A0A840MVN1"/>
<dbReference type="PRINTS" id="PR01022">
    <property type="entry name" value="OUTRMMBRANEA"/>
</dbReference>
<evidence type="ECO:0000256" key="5">
    <source>
        <dbReference type="SAM" id="MobiDB-lite"/>
    </source>
</evidence>
<evidence type="ECO:0000256" key="3">
    <source>
        <dbReference type="ARBA" id="ARBA00023237"/>
    </source>
</evidence>
<dbReference type="Gene3D" id="3.30.1330.60">
    <property type="entry name" value="OmpA-like domain"/>
    <property type="match status" value="1"/>
</dbReference>
<feature type="signal peptide" evidence="6">
    <location>
        <begin position="1"/>
        <end position="23"/>
    </location>
</feature>
<feature type="chain" id="PRO_5032795988" evidence="6">
    <location>
        <begin position="24"/>
        <end position="230"/>
    </location>
</feature>
<feature type="domain" description="OmpA-like" evidence="7">
    <location>
        <begin position="96"/>
        <end position="227"/>
    </location>
</feature>
<dbReference type="Proteomes" id="UP000575898">
    <property type="component" value="Unassembled WGS sequence"/>
</dbReference>
<name>A0A840MVN1_9PROT</name>
<comment type="caution">
    <text evidence="8">The sequence shown here is derived from an EMBL/GenBank/DDBJ whole genome shotgun (WGS) entry which is preliminary data.</text>
</comment>
<dbReference type="PRINTS" id="PR01021">
    <property type="entry name" value="OMPADOMAIN"/>
</dbReference>
<keyword evidence="9" id="KW-1185">Reference proteome</keyword>
<dbReference type="SUPFAM" id="SSF103088">
    <property type="entry name" value="OmpA-like"/>
    <property type="match status" value="1"/>
</dbReference>
<organism evidence="8 9">
    <name type="scientific">Chitinivorax tropicus</name>
    <dbReference type="NCBI Taxonomy" id="714531"/>
    <lineage>
        <taxon>Bacteria</taxon>
        <taxon>Pseudomonadati</taxon>
        <taxon>Pseudomonadota</taxon>
        <taxon>Betaproteobacteria</taxon>
        <taxon>Chitinivorax</taxon>
    </lineage>
</organism>
<dbReference type="PANTHER" id="PTHR30329:SF21">
    <property type="entry name" value="LIPOPROTEIN YIAD-RELATED"/>
    <property type="match status" value="1"/>
</dbReference>
<evidence type="ECO:0000313" key="9">
    <source>
        <dbReference type="Proteomes" id="UP000575898"/>
    </source>
</evidence>
<dbReference type="InterPro" id="IPR036737">
    <property type="entry name" value="OmpA-like_sf"/>
</dbReference>
<dbReference type="PROSITE" id="PS51123">
    <property type="entry name" value="OMPA_2"/>
    <property type="match status" value="1"/>
</dbReference>
<dbReference type="PANTHER" id="PTHR30329">
    <property type="entry name" value="STATOR ELEMENT OF FLAGELLAR MOTOR COMPLEX"/>
    <property type="match status" value="1"/>
</dbReference>
<gene>
    <name evidence="8" type="ORF">HNQ59_002529</name>
</gene>
<evidence type="ECO:0000313" key="8">
    <source>
        <dbReference type="EMBL" id="MBB5019231.1"/>
    </source>
</evidence>
<sequence>MTNKLIKSVLAASLAVAGFTAHASEGYTQDGSTGSVVKNAYSECWRTGYWTKENATEECDASLMPPKPAPAPAPAPVVEAPATPVAPAPVVAPAAPKTEKFTLQADVLFAFNGDKLSNEGKVALDKVIEDALAPHVKSIDGTVEISGHTDRIGSDKYNQKLSERRAESVKAYAVSKGLPADKITTQGLGKSQPVTKPEDCKGNKKTKKLIACLQPDRRVEIELKGTKSAN</sequence>
<evidence type="ECO:0000256" key="1">
    <source>
        <dbReference type="ARBA" id="ARBA00004442"/>
    </source>
</evidence>
<proteinExistence type="predicted"/>
<dbReference type="InterPro" id="IPR050330">
    <property type="entry name" value="Bact_OuterMem_StrucFunc"/>
</dbReference>
<evidence type="ECO:0000256" key="4">
    <source>
        <dbReference type="PROSITE-ProRule" id="PRU00473"/>
    </source>
</evidence>
<reference evidence="8 9" key="1">
    <citation type="submission" date="2020-08" db="EMBL/GenBank/DDBJ databases">
        <title>Genomic Encyclopedia of Type Strains, Phase IV (KMG-IV): sequencing the most valuable type-strain genomes for metagenomic binning, comparative biology and taxonomic classification.</title>
        <authorList>
            <person name="Goeker M."/>
        </authorList>
    </citation>
    <scope>NUCLEOTIDE SEQUENCE [LARGE SCALE GENOMIC DNA]</scope>
    <source>
        <strain evidence="8 9">DSM 27165</strain>
    </source>
</reference>
<evidence type="ECO:0000256" key="6">
    <source>
        <dbReference type="SAM" id="SignalP"/>
    </source>
</evidence>
<dbReference type="CDD" id="cd07185">
    <property type="entry name" value="OmpA_C-like"/>
    <property type="match status" value="1"/>
</dbReference>
<protein>
    <submittedName>
        <fullName evidence="8">OOP family OmpA-OmpF porin</fullName>
    </submittedName>
</protein>
<comment type="subcellular location">
    <subcellularLocation>
        <location evidence="1">Cell outer membrane</location>
    </subcellularLocation>
</comment>
<accession>A0A840MVN1</accession>
<keyword evidence="3" id="KW-0998">Cell outer membrane</keyword>
<dbReference type="EMBL" id="JACHHY010000015">
    <property type="protein sequence ID" value="MBB5019231.1"/>
    <property type="molecule type" value="Genomic_DNA"/>
</dbReference>
<feature type="region of interest" description="Disordered" evidence="5">
    <location>
        <begin position="182"/>
        <end position="202"/>
    </location>
</feature>
<feature type="compositionally biased region" description="Polar residues" evidence="5">
    <location>
        <begin position="183"/>
        <end position="194"/>
    </location>
</feature>
<dbReference type="InterPro" id="IPR002368">
    <property type="entry name" value="OmpA"/>
</dbReference>
<keyword evidence="6" id="KW-0732">Signal</keyword>
<dbReference type="GO" id="GO:0009279">
    <property type="term" value="C:cell outer membrane"/>
    <property type="evidence" value="ECO:0007669"/>
    <property type="project" value="UniProtKB-SubCell"/>
</dbReference>
<keyword evidence="2 4" id="KW-0472">Membrane</keyword>
<dbReference type="Pfam" id="PF00691">
    <property type="entry name" value="OmpA"/>
    <property type="match status" value="1"/>
</dbReference>
<dbReference type="InterPro" id="IPR006664">
    <property type="entry name" value="OMP_bac"/>
</dbReference>